<comment type="subunit">
    <text evidence="4">The glycine cleavage system is composed of four proteins: P, T, L and H. In this organism, the P 'protein' is a heterodimer of two subunits.</text>
</comment>
<dbReference type="InterPro" id="IPR023010">
    <property type="entry name" value="GcvPA"/>
</dbReference>
<accession>A0A9X3YHS0</accession>
<reference evidence="6" key="1">
    <citation type="submission" date="2023-02" db="EMBL/GenBank/DDBJ databases">
        <title>Tahibacter soli sp. nov. isolated from soil.</title>
        <authorList>
            <person name="Baek J.H."/>
            <person name="Lee J.K."/>
            <person name="Choi D.G."/>
            <person name="Jeon C.O."/>
        </authorList>
    </citation>
    <scope>NUCLEOTIDE SEQUENCE</scope>
    <source>
        <strain evidence="6">BL</strain>
    </source>
</reference>
<dbReference type="Gene3D" id="3.40.640.10">
    <property type="entry name" value="Type I PLP-dependent aspartate aminotransferase-like (Major domain)"/>
    <property type="match status" value="1"/>
</dbReference>
<keyword evidence="7" id="KW-1185">Reference proteome</keyword>
<dbReference type="HAMAP" id="MF_00712">
    <property type="entry name" value="GcvPA"/>
    <property type="match status" value="1"/>
</dbReference>
<evidence type="ECO:0000256" key="2">
    <source>
        <dbReference type="ARBA" id="ARBA00023002"/>
    </source>
</evidence>
<comment type="catalytic activity">
    <reaction evidence="3 4">
        <text>N(6)-[(R)-lipoyl]-L-lysyl-[glycine-cleavage complex H protein] + glycine + H(+) = N(6)-[(R)-S(8)-aminomethyldihydrolipoyl]-L-lysyl-[glycine-cleavage complex H protein] + CO2</text>
        <dbReference type="Rhea" id="RHEA:24304"/>
        <dbReference type="Rhea" id="RHEA-COMP:10494"/>
        <dbReference type="Rhea" id="RHEA-COMP:10495"/>
        <dbReference type="ChEBI" id="CHEBI:15378"/>
        <dbReference type="ChEBI" id="CHEBI:16526"/>
        <dbReference type="ChEBI" id="CHEBI:57305"/>
        <dbReference type="ChEBI" id="CHEBI:83099"/>
        <dbReference type="ChEBI" id="CHEBI:83143"/>
        <dbReference type="EC" id="1.4.4.2"/>
    </reaction>
</comment>
<dbReference type="InterPro" id="IPR015422">
    <property type="entry name" value="PyrdxlP-dep_Trfase_small"/>
</dbReference>
<dbReference type="Pfam" id="PF02347">
    <property type="entry name" value="GDC-P"/>
    <property type="match status" value="1"/>
</dbReference>
<dbReference type="Proteomes" id="UP001139971">
    <property type="component" value="Unassembled WGS sequence"/>
</dbReference>
<dbReference type="AlphaFoldDB" id="A0A9X3YHS0"/>
<proteinExistence type="inferred from homology"/>
<comment type="caution">
    <text evidence="6">The sequence shown here is derived from an EMBL/GenBank/DDBJ whole genome shotgun (WGS) entry which is preliminary data.</text>
</comment>
<protein>
    <recommendedName>
        <fullName evidence="4">Probable glycine dehydrogenase (decarboxylating) subunit 1</fullName>
        <ecNumber evidence="4">1.4.4.2</ecNumber>
    </recommendedName>
    <alternativeName>
        <fullName evidence="4">Glycine cleavage system P-protein subunit 1</fullName>
    </alternativeName>
    <alternativeName>
        <fullName evidence="4">Glycine decarboxylase subunit 1</fullName>
    </alternativeName>
    <alternativeName>
        <fullName evidence="4">Glycine dehydrogenase (aminomethyl-transferring) subunit 1</fullName>
    </alternativeName>
</protein>
<dbReference type="GO" id="GO:0009116">
    <property type="term" value="P:nucleoside metabolic process"/>
    <property type="evidence" value="ECO:0007669"/>
    <property type="project" value="InterPro"/>
</dbReference>
<feature type="domain" description="Glycine cleavage system P-protein N-terminal" evidence="5">
    <location>
        <begin position="3"/>
        <end position="443"/>
    </location>
</feature>
<evidence type="ECO:0000256" key="3">
    <source>
        <dbReference type="ARBA" id="ARBA00049026"/>
    </source>
</evidence>
<evidence type="ECO:0000259" key="5">
    <source>
        <dbReference type="Pfam" id="PF02347"/>
    </source>
</evidence>
<evidence type="ECO:0000313" key="7">
    <source>
        <dbReference type="Proteomes" id="UP001139971"/>
    </source>
</evidence>
<evidence type="ECO:0000313" key="6">
    <source>
        <dbReference type="EMBL" id="MDC8011251.1"/>
    </source>
</evidence>
<dbReference type="InterPro" id="IPR049315">
    <property type="entry name" value="GDC-P_N"/>
</dbReference>
<organism evidence="6 7">
    <name type="scientific">Tahibacter soli</name>
    <dbReference type="NCBI Taxonomy" id="2983605"/>
    <lineage>
        <taxon>Bacteria</taxon>
        <taxon>Pseudomonadati</taxon>
        <taxon>Pseudomonadota</taxon>
        <taxon>Gammaproteobacteria</taxon>
        <taxon>Lysobacterales</taxon>
        <taxon>Rhodanobacteraceae</taxon>
        <taxon>Tahibacter</taxon>
    </lineage>
</organism>
<comment type="similarity">
    <text evidence="4">Belongs to the GcvP family. N-terminal subunit subfamily.</text>
</comment>
<dbReference type="RefSeq" id="WP_263543728.1">
    <property type="nucleotide sequence ID" value="NZ_JAOVZO020000001.1"/>
</dbReference>
<evidence type="ECO:0000256" key="4">
    <source>
        <dbReference type="HAMAP-Rule" id="MF_00712"/>
    </source>
</evidence>
<dbReference type="NCBIfam" id="NF001696">
    <property type="entry name" value="PRK00451.1"/>
    <property type="match status" value="1"/>
</dbReference>
<evidence type="ECO:0000256" key="1">
    <source>
        <dbReference type="ARBA" id="ARBA00003788"/>
    </source>
</evidence>
<dbReference type="InterPro" id="IPR020581">
    <property type="entry name" value="GDC_P"/>
</dbReference>
<dbReference type="InterPro" id="IPR015421">
    <property type="entry name" value="PyrdxlP-dep_Trfase_major"/>
</dbReference>
<dbReference type="GO" id="GO:0019464">
    <property type="term" value="P:glycine decarboxylation via glycine cleavage system"/>
    <property type="evidence" value="ECO:0007669"/>
    <property type="project" value="UniProtKB-UniRule"/>
</dbReference>
<comment type="function">
    <text evidence="1 4">The glycine cleavage system catalyzes the degradation of glycine. The P protein binds the alpha-amino group of glycine through its pyridoxal phosphate cofactor; CO(2) is released and the remaining methylamine moiety is then transferred to the lipoamide cofactor of the H protein.</text>
</comment>
<dbReference type="InterPro" id="IPR015424">
    <property type="entry name" value="PyrdxlP-dep_Trfase"/>
</dbReference>
<dbReference type="PANTHER" id="PTHR42806:SF1">
    <property type="entry name" value="GLYCINE DEHYDROGENASE (DECARBOXYLATING)"/>
    <property type="match status" value="1"/>
</dbReference>
<dbReference type="GO" id="GO:0004375">
    <property type="term" value="F:glycine dehydrogenase (decarboxylating) activity"/>
    <property type="evidence" value="ECO:0007669"/>
    <property type="project" value="UniProtKB-EC"/>
</dbReference>
<keyword evidence="2 4" id="KW-0560">Oxidoreductase</keyword>
<name>A0A9X3YHS0_9GAMM</name>
<gene>
    <name evidence="4 6" type="primary">gcvPA</name>
    <name evidence="6" type="ORF">OD750_001680</name>
</gene>
<dbReference type="PIRSF" id="PIRSF006815">
    <property type="entry name" value="GcvPA"/>
    <property type="match status" value="1"/>
</dbReference>
<dbReference type="SUPFAM" id="SSF53383">
    <property type="entry name" value="PLP-dependent transferases"/>
    <property type="match status" value="1"/>
</dbReference>
<dbReference type="EC" id="1.4.4.2" evidence="4"/>
<dbReference type="CDD" id="cd00613">
    <property type="entry name" value="GDC-P"/>
    <property type="match status" value="1"/>
</dbReference>
<sequence>MPFIPHSDADVKAMLKTIGASSIEDLFDEIPAELKIGALEQVPPGLNEMEISRLMKERAAQDGTPLNFAGAGAYEHHIPAAVWTIVTRGEFYSAYTPYQAEASQGTLQLIYEYQTMMTRLTGMDVSNASLYDGATSLAEAVLMAERCAKKGPRKVLVPRSVHPSYRKTLHTIVDQQDIEVVEIDVDATGGHLDPAWLATQDFGDFTALVVPQPNFFGVLEDVDALTDWAHAKGALVIGVVNPLSLAVLKAPGQWGRTGADIVCGDGQPLGVPLSSGGPYFGILACKKEFVRQMAGRIVGRTTDLDGKEGFALTLQAREQHIRRAKATSNICTNQGLLVTAATIHMSMLGPQGVERVAAVSMDNTRRLRDKLCAIDGVEVLFARPFFHEVALRLPKPAHDIVERLAHENIVAGFALGEEYPELGDALLVCATETKTEGDLDRFAAALAAALR</sequence>
<dbReference type="EMBL" id="JAOVZO020000001">
    <property type="protein sequence ID" value="MDC8011251.1"/>
    <property type="molecule type" value="Genomic_DNA"/>
</dbReference>
<dbReference type="PANTHER" id="PTHR42806">
    <property type="entry name" value="GLYCINE CLEAVAGE SYSTEM P-PROTEIN"/>
    <property type="match status" value="1"/>
</dbReference>
<dbReference type="Gene3D" id="3.90.1150.10">
    <property type="entry name" value="Aspartate Aminotransferase, domain 1"/>
    <property type="match status" value="1"/>
</dbReference>